<keyword evidence="8" id="KW-0406">Ion transport</keyword>
<keyword evidence="3 8" id="KW-0813">Transport</keyword>
<evidence type="ECO:0000256" key="5">
    <source>
        <dbReference type="ARBA" id="ARBA00022692"/>
    </source>
</evidence>
<evidence type="ECO:0000256" key="9">
    <source>
        <dbReference type="SAM" id="Phobius"/>
    </source>
</evidence>
<organism evidence="10 11">
    <name type="scientific">Pseudoxanthomonas suwonensis</name>
    <dbReference type="NCBI Taxonomy" id="314722"/>
    <lineage>
        <taxon>Bacteria</taxon>
        <taxon>Pseudomonadati</taxon>
        <taxon>Pseudomonadota</taxon>
        <taxon>Gammaproteobacteria</taxon>
        <taxon>Lysobacterales</taxon>
        <taxon>Lysobacteraceae</taxon>
        <taxon>Pseudoxanthomonas</taxon>
    </lineage>
</organism>
<keyword evidence="6 9" id="KW-1133">Transmembrane helix</keyword>
<evidence type="ECO:0000256" key="2">
    <source>
        <dbReference type="ARBA" id="ARBA00009212"/>
    </source>
</evidence>
<dbReference type="GO" id="GO:0015385">
    <property type="term" value="F:sodium:proton antiporter activity"/>
    <property type="evidence" value="ECO:0007669"/>
    <property type="project" value="TreeGrafter"/>
</dbReference>
<keyword evidence="11" id="KW-1185">Reference proteome</keyword>
<dbReference type="Pfam" id="PF04066">
    <property type="entry name" value="MrpF_PhaF"/>
    <property type="match status" value="1"/>
</dbReference>
<sequence length="94" mass="10052">MTPQSLVAVAIVGSMHLVGLAMLLALYRLLKGPAVPDRILALDTLFVAAIAQLILFGMHLGTAVYFEAALVIAMLGFVGTVVLSKYVLRRDIVE</sequence>
<keyword evidence="4 8" id="KW-1003">Cell membrane</keyword>
<name>A0A0E3UNH2_9GAMM</name>
<dbReference type="PANTHER" id="PTHR34702">
    <property type="entry name" value="NA(+)/H(+) ANTIPORTER SUBUNIT F1"/>
    <property type="match status" value="1"/>
</dbReference>
<evidence type="ECO:0000256" key="3">
    <source>
        <dbReference type="ARBA" id="ARBA00022448"/>
    </source>
</evidence>
<feature type="transmembrane region" description="Helical" evidence="9">
    <location>
        <begin position="64"/>
        <end position="88"/>
    </location>
</feature>
<evidence type="ECO:0000256" key="8">
    <source>
        <dbReference type="PIRNR" id="PIRNR028784"/>
    </source>
</evidence>
<dbReference type="GO" id="GO:0005886">
    <property type="term" value="C:plasma membrane"/>
    <property type="evidence" value="ECO:0007669"/>
    <property type="project" value="UniProtKB-SubCell"/>
</dbReference>
<evidence type="ECO:0000256" key="7">
    <source>
        <dbReference type="ARBA" id="ARBA00023136"/>
    </source>
</evidence>
<evidence type="ECO:0000313" key="10">
    <source>
        <dbReference type="EMBL" id="AKC87171.1"/>
    </source>
</evidence>
<dbReference type="InterPro" id="IPR007208">
    <property type="entry name" value="MrpF/PhaF-like"/>
</dbReference>
<evidence type="ECO:0000256" key="6">
    <source>
        <dbReference type="ARBA" id="ARBA00022989"/>
    </source>
</evidence>
<dbReference type="AlphaFoldDB" id="A0A0E3UNH2"/>
<keyword evidence="8" id="KW-0050">Antiport</keyword>
<evidence type="ECO:0000256" key="1">
    <source>
        <dbReference type="ARBA" id="ARBA00004651"/>
    </source>
</evidence>
<protein>
    <submittedName>
        <fullName evidence="10">Cation:proton antiporter</fullName>
    </submittedName>
</protein>
<dbReference type="PANTHER" id="PTHR34702:SF1">
    <property type="entry name" value="NA(+)_H(+) ANTIPORTER SUBUNIT F"/>
    <property type="match status" value="1"/>
</dbReference>
<dbReference type="KEGG" id="psuw:WQ53_10870"/>
<proteinExistence type="inferred from homology"/>
<evidence type="ECO:0000256" key="4">
    <source>
        <dbReference type="ARBA" id="ARBA00022475"/>
    </source>
</evidence>
<dbReference type="OrthoDB" id="9800226at2"/>
<dbReference type="NCBIfam" id="NF004812">
    <property type="entry name" value="PRK06161.1"/>
    <property type="match status" value="1"/>
</dbReference>
<reference evidence="10 11" key="1">
    <citation type="journal article" date="2015" name="Genome Announc.">
        <title>Complete Genome Sequence of Pseudoxanthomonas suwonensis Strain J1, a Cellulose-Degrading Bacterium Isolated from Leaf- and Wood-Enriched Soil.</title>
        <authorList>
            <person name="Hou L."/>
            <person name="Jiang J."/>
            <person name="Xu Z."/>
            <person name="Zhou Y."/>
            <person name="Leung F.C."/>
        </authorList>
    </citation>
    <scope>NUCLEOTIDE SEQUENCE [LARGE SCALE GENOMIC DNA]</scope>
    <source>
        <strain evidence="10 11">J1</strain>
    </source>
</reference>
<dbReference type="EMBL" id="CP011144">
    <property type="protein sequence ID" value="AKC87171.1"/>
    <property type="molecule type" value="Genomic_DNA"/>
</dbReference>
<dbReference type="PATRIC" id="fig|314722.6.peg.2344"/>
<feature type="transmembrane region" description="Helical" evidence="9">
    <location>
        <begin position="6"/>
        <end position="27"/>
    </location>
</feature>
<accession>A0A0E3UNH2</accession>
<keyword evidence="5 9" id="KW-0812">Transmembrane</keyword>
<comment type="similarity">
    <text evidence="2 8">Belongs to the CPA3 antiporters (TC 2.A.63) subunit F family.</text>
</comment>
<keyword evidence="7 8" id="KW-0472">Membrane</keyword>
<dbReference type="Proteomes" id="UP000033067">
    <property type="component" value="Chromosome"/>
</dbReference>
<evidence type="ECO:0000313" key="11">
    <source>
        <dbReference type="Proteomes" id="UP000033067"/>
    </source>
</evidence>
<feature type="transmembrane region" description="Helical" evidence="9">
    <location>
        <begin position="39"/>
        <end position="58"/>
    </location>
</feature>
<gene>
    <name evidence="10" type="ORF">WQ53_10870</name>
</gene>
<dbReference type="PIRSF" id="PIRSF028784">
    <property type="entry name" value="MrpF"/>
    <property type="match status" value="1"/>
</dbReference>
<comment type="subcellular location">
    <subcellularLocation>
        <location evidence="1 8">Cell membrane</location>
        <topology evidence="1 8">Multi-pass membrane protein</topology>
    </subcellularLocation>
</comment>